<name>A0A917PEP4_9DEIO</name>
<comment type="subunit">
    <text evidence="2">Interacts with COX5B; this interaction may contribute to localize PYROXD2 to the inner face of the inner mitochondrial membrane.</text>
</comment>
<gene>
    <name evidence="5" type="ORF">GCM10008939_17210</name>
</gene>
<evidence type="ECO:0000256" key="3">
    <source>
        <dbReference type="ARBA" id="ARBA00040298"/>
    </source>
</evidence>
<organism evidence="5 6">
    <name type="scientific">Deinococcus aquiradiocola</name>
    <dbReference type="NCBI Taxonomy" id="393059"/>
    <lineage>
        <taxon>Bacteria</taxon>
        <taxon>Thermotogati</taxon>
        <taxon>Deinococcota</taxon>
        <taxon>Deinococci</taxon>
        <taxon>Deinococcales</taxon>
        <taxon>Deinococcaceae</taxon>
        <taxon>Deinococcus</taxon>
    </lineage>
</organism>
<dbReference type="Gene3D" id="3.50.50.60">
    <property type="entry name" value="FAD/NAD(P)-binding domain"/>
    <property type="match status" value="1"/>
</dbReference>
<accession>A0A917PEP4</accession>
<sequence>MGGALGSEALTLPGFVHDVGSAIHPLGVASPFMRSLPLARFGLEWVQPPAALAHPLEDGAVLMYRSLEETAAGLGADEGAYLRLMRPLVDGWHGLLDDTLRPLLHVPAHPVTLARFGLRALPGVSTLARAAFRTPQARALLAGLAAHSGLPLSVPGTSAFGLMLGVTGHAVGWPFPRGGAQSFADALAGLFTELGGEIRLNAPVTDLRDLPDVDAVLLDTSVPGFVRLAGDALPGAVAAKLARFRPGPGAFKVDYALSGPVPWRDPRTALAGTVHLGGTLEELELAERAPHEGRVAARPYVLVAQQSLFDRTRVPGAGETLWAYVHVPNGFEGDALAELEGQLERFAPGFASRVLARHVSTPAALQGWNPNLRGGDVGGGANTLWQVLARPVLSAVPYRTPLRGVYLCSASTPPGGGVHGMAGFLAARAAMHDRR</sequence>
<reference evidence="5" key="2">
    <citation type="submission" date="2020-09" db="EMBL/GenBank/DDBJ databases">
        <authorList>
            <person name="Sun Q."/>
            <person name="Ohkuma M."/>
        </authorList>
    </citation>
    <scope>NUCLEOTIDE SEQUENCE</scope>
    <source>
        <strain evidence="5">JCM 14371</strain>
    </source>
</reference>
<dbReference type="EMBL" id="BMOE01000004">
    <property type="protein sequence ID" value="GGJ73478.1"/>
    <property type="molecule type" value="Genomic_DNA"/>
</dbReference>
<reference evidence="5" key="1">
    <citation type="journal article" date="2014" name="Int. J. Syst. Evol. Microbiol.">
        <title>Complete genome sequence of Corynebacterium casei LMG S-19264T (=DSM 44701T), isolated from a smear-ripened cheese.</title>
        <authorList>
            <consortium name="US DOE Joint Genome Institute (JGI-PGF)"/>
            <person name="Walter F."/>
            <person name="Albersmeier A."/>
            <person name="Kalinowski J."/>
            <person name="Ruckert C."/>
        </authorList>
    </citation>
    <scope>NUCLEOTIDE SEQUENCE</scope>
    <source>
        <strain evidence="5">JCM 14371</strain>
    </source>
</reference>
<dbReference type="AlphaFoldDB" id="A0A917PEP4"/>
<dbReference type="Proteomes" id="UP000635726">
    <property type="component" value="Unassembled WGS sequence"/>
</dbReference>
<dbReference type="GO" id="GO:0016491">
    <property type="term" value="F:oxidoreductase activity"/>
    <property type="evidence" value="ECO:0007669"/>
    <property type="project" value="InterPro"/>
</dbReference>
<evidence type="ECO:0000256" key="2">
    <source>
        <dbReference type="ARBA" id="ARBA00038825"/>
    </source>
</evidence>
<dbReference type="PANTHER" id="PTHR10668:SF105">
    <property type="entry name" value="DEHYDROGENASE-RELATED"/>
    <property type="match status" value="1"/>
</dbReference>
<evidence type="ECO:0000313" key="6">
    <source>
        <dbReference type="Proteomes" id="UP000635726"/>
    </source>
</evidence>
<evidence type="ECO:0000313" key="5">
    <source>
        <dbReference type="EMBL" id="GGJ73478.1"/>
    </source>
</evidence>
<dbReference type="InterPro" id="IPR036188">
    <property type="entry name" value="FAD/NAD-bd_sf"/>
</dbReference>
<dbReference type="SUPFAM" id="SSF51905">
    <property type="entry name" value="FAD/NAD(P)-binding domain"/>
    <property type="match status" value="1"/>
</dbReference>
<protein>
    <recommendedName>
        <fullName evidence="3">Pyridine nucleotide-disulfide oxidoreductase domain-containing protein 2</fullName>
    </recommendedName>
</protein>
<keyword evidence="6" id="KW-1185">Reference proteome</keyword>
<feature type="domain" description="Amine oxidase" evidence="4">
    <location>
        <begin position="142"/>
        <end position="239"/>
    </location>
</feature>
<dbReference type="Pfam" id="PF01593">
    <property type="entry name" value="Amino_oxidase"/>
    <property type="match status" value="1"/>
</dbReference>
<comment type="caution">
    <text evidence="5">The sequence shown here is derived from an EMBL/GenBank/DDBJ whole genome shotgun (WGS) entry which is preliminary data.</text>
</comment>
<dbReference type="InterPro" id="IPR002937">
    <property type="entry name" value="Amino_oxidase"/>
</dbReference>
<comment type="function">
    <text evidence="1">Probable oxidoreductase that may play a role as regulator of mitochondrial function.</text>
</comment>
<proteinExistence type="predicted"/>
<dbReference type="PANTHER" id="PTHR10668">
    <property type="entry name" value="PHYTOENE DEHYDROGENASE"/>
    <property type="match status" value="1"/>
</dbReference>
<evidence type="ECO:0000256" key="1">
    <source>
        <dbReference type="ARBA" id="ARBA00037217"/>
    </source>
</evidence>
<evidence type="ECO:0000259" key="4">
    <source>
        <dbReference type="Pfam" id="PF01593"/>
    </source>
</evidence>